<protein>
    <submittedName>
        <fullName evidence="1">Uncharacterized protein</fullName>
    </submittedName>
</protein>
<organism evidence="1 2">
    <name type="scientific">Stephania cephalantha</name>
    <dbReference type="NCBI Taxonomy" id="152367"/>
    <lineage>
        <taxon>Eukaryota</taxon>
        <taxon>Viridiplantae</taxon>
        <taxon>Streptophyta</taxon>
        <taxon>Embryophyta</taxon>
        <taxon>Tracheophyta</taxon>
        <taxon>Spermatophyta</taxon>
        <taxon>Magnoliopsida</taxon>
        <taxon>Ranunculales</taxon>
        <taxon>Menispermaceae</taxon>
        <taxon>Menispermoideae</taxon>
        <taxon>Cissampelideae</taxon>
        <taxon>Stephania</taxon>
    </lineage>
</organism>
<evidence type="ECO:0000313" key="1">
    <source>
        <dbReference type="EMBL" id="KAK9100600.1"/>
    </source>
</evidence>
<sequence length="121" mass="13985">MRKIEHIKHNVQMTIVSNIKSTLPQVDDAKEFLKIVEECFRSADKYLAGTLMTDLTTRKFDGTCRMHEHVLEVTNIDAKLKGLGMNVDKFFLVQFILNSLPSQYGPFQIHCDNINDKWNVN</sequence>
<dbReference type="PANTHER" id="PTHR35317:SF10">
    <property type="entry name" value="RNA-DIRECTED DNA POLYMERASE"/>
    <property type="match status" value="1"/>
</dbReference>
<dbReference type="Pfam" id="PF14223">
    <property type="entry name" value="Retrotran_gag_2"/>
    <property type="match status" value="1"/>
</dbReference>
<dbReference type="Proteomes" id="UP001419268">
    <property type="component" value="Unassembled WGS sequence"/>
</dbReference>
<name>A0AAP0EVS0_9MAGN</name>
<evidence type="ECO:0000313" key="2">
    <source>
        <dbReference type="Proteomes" id="UP001419268"/>
    </source>
</evidence>
<keyword evidence="2" id="KW-1185">Reference proteome</keyword>
<accession>A0AAP0EVS0</accession>
<reference evidence="1 2" key="1">
    <citation type="submission" date="2024-01" db="EMBL/GenBank/DDBJ databases">
        <title>Genome assemblies of Stephania.</title>
        <authorList>
            <person name="Yang L."/>
        </authorList>
    </citation>
    <scope>NUCLEOTIDE SEQUENCE [LARGE SCALE GENOMIC DNA]</scope>
    <source>
        <strain evidence="1">JXDWG</strain>
        <tissue evidence="1">Leaf</tissue>
    </source>
</reference>
<dbReference type="PANTHER" id="PTHR35317">
    <property type="entry name" value="OS04G0629600 PROTEIN"/>
    <property type="match status" value="1"/>
</dbReference>
<dbReference type="EMBL" id="JBBNAG010000010">
    <property type="protein sequence ID" value="KAK9100600.1"/>
    <property type="molecule type" value="Genomic_DNA"/>
</dbReference>
<gene>
    <name evidence="1" type="ORF">Scep_024030</name>
</gene>
<proteinExistence type="predicted"/>
<dbReference type="AlphaFoldDB" id="A0AAP0EVS0"/>
<comment type="caution">
    <text evidence="1">The sequence shown here is derived from an EMBL/GenBank/DDBJ whole genome shotgun (WGS) entry which is preliminary data.</text>
</comment>